<feature type="signal peptide" evidence="1">
    <location>
        <begin position="1"/>
        <end position="19"/>
    </location>
</feature>
<dbReference type="AlphaFoldDB" id="A0A3Q9RR61"/>
<accession>A0A3Q9RR61</accession>
<dbReference type="PROSITE" id="PS51257">
    <property type="entry name" value="PROKAR_LIPOPROTEIN"/>
    <property type="match status" value="1"/>
</dbReference>
<organism evidence="2 3">
    <name type="scientific">Peribacillus asahii</name>
    <dbReference type="NCBI Taxonomy" id="228899"/>
    <lineage>
        <taxon>Bacteria</taxon>
        <taxon>Bacillati</taxon>
        <taxon>Bacillota</taxon>
        <taxon>Bacilli</taxon>
        <taxon>Bacillales</taxon>
        <taxon>Bacillaceae</taxon>
        <taxon>Peribacillus</taxon>
    </lineage>
</organism>
<evidence type="ECO:0000313" key="2">
    <source>
        <dbReference type="EMBL" id="AZV44860.1"/>
    </source>
</evidence>
<gene>
    <name evidence="2" type="ORF">BAOM_4280</name>
</gene>
<sequence>MKRFLAAIIISLTLFGCSAQEKTNESLSFEFVSWDNKMYVVSDGESVENDKVGQSIGEVTEFVDQEGQNYQGTASNIFKEGTKLYEIKGTGTNLGIAVQKDDGTFIQGVLSDEWLKENLELITEQEISVPVGK</sequence>
<dbReference type="KEGG" id="pasa:BAOM_4280"/>
<name>A0A3Q9RR61_9BACI</name>
<dbReference type="EMBL" id="CP026095">
    <property type="protein sequence ID" value="AZV44860.1"/>
    <property type="molecule type" value="Genomic_DNA"/>
</dbReference>
<feature type="chain" id="PRO_5038456814" description="DUF3221 domain-containing protein" evidence="1">
    <location>
        <begin position="20"/>
        <end position="133"/>
    </location>
</feature>
<evidence type="ECO:0008006" key="4">
    <source>
        <dbReference type="Google" id="ProtNLM"/>
    </source>
</evidence>
<evidence type="ECO:0000256" key="1">
    <source>
        <dbReference type="SAM" id="SignalP"/>
    </source>
</evidence>
<proteinExistence type="predicted"/>
<reference evidence="2 3" key="1">
    <citation type="submission" date="2018-01" db="EMBL/GenBank/DDBJ databases">
        <title>Bacillus asahii Genome sequencing and assembly.</title>
        <authorList>
            <person name="Jiang H."/>
            <person name="Feng Y."/>
            <person name="Zhao F."/>
            <person name="Lin X."/>
        </authorList>
    </citation>
    <scope>NUCLEOTIDE SEQUENCE [LARGE SCALE GENOMIC DNA]</scope>
    <source>
        <strain evidence="2 3">OM18</strain>
    </source>
</reference>
<protein>
    <recommendedName>
        <fullName evidence="4">DUF3221 domain-containing protein</fullName>
    </recommendedName>
</protein>
<dbReference type="OrthoDB" id="2357153at2"/>
<keyword evidence="1" id="KW-0732">Signal</keyword>
<evidence type="ECO:0000313" key="3">
    <source>
        <dbReference type="Proteomes" id="UP000283095"/>
    </source>
</evidence>
<dbReference type="Proteomes" id="UP000283095">
    <property type="component" value="Chromosome"/>
</dbReference>